<dbReference type="InterPro" id="IPR051783">
    <property type="entry name" value="NAD(P)-dependent_oxidoreduct"/>
</dbReference>
<evidence type="ECO:0000313" key="2">
    <source>
        <dbReference type="EMBL" id="UTV28692.1"/>
    </source>
</evidence>
<reference evidence="2" key="1">
    <citation type="submission" date="2022-07" db="EMBL/GenBank/DDBJ databases">
        <title>Genome sequencing of Photobacterium atrarenae GJH2-4.</title>
        <authorList>
            <person name="Park S.-J."/>
        </authorList>
    </citation>
    <scope>NUCLEOTIDE SEQUENCE</scope>
    <source>
        <strain evidence="2">GJH2-4</strain>
    </source>
</reference>
<proteinExistence type="predicted"/>
<dbReference type="PANTHER" id="PTHR48079">
    <property type="entry name" value="PROTEIN YEEZ"/>
    <property type="match status" value="1"/>
</dbReference>
<dbReference type="RefSeq" id="WP_255390010.1">
    <property type="nucleotide sequence ID" value="NZ_CP101508.1"/>
</dbReference>
<dbReference type="SUPFAM" id="SSF51735">
    <property type="entry name" value="NAD(P)-binding Rossmann-fold domains"/>
    <property type="match status" value="1"/>
</dbReference>
<accession>A0ABY5GJE0</accession>
<gene>
    <name evidence="2" type="ORF">NNL38_05445</name>
</gene>
<dbReference type="Gene3D" id="3.40.50.720">
    <property type="entry name" value="NAD(P)-binding Rossmann-like Domain"/>
    <property type="match status" value="1"/>
</dbReference>
<organism evidence="2 3">
    <name type="scientific">Photobacterium atrarenae</name>
    <dbReference type="NCBI Taxonomy" id="865757"/>
    <lineage>
        <taxon>Bacteria</taxon>
        <taxon>Pseudomonadati</taxon>
        <taxon>Pseudomonadota</taxon>
        <taxon>Gammaproteobacteria</taxon>
        <taxon>Vibrionales</taxon>
        <taxon>Vibrionaceae</taxon>
        <taxon>Photobacterium</taxon>
    </lineage>
</organism>
<protein>
    <submittedName>
        <fullName evidence="2">NAD-dependent epimerase/dehydratase family protein</fullName>
    </submittedName>
</protein>
<feature type="domain" description="NAD-dependent epimerase/dehydratase" evidence="1">
    <location>
        <begin position="10"/>
        <end position="170"/>
    </location>
</feature>
<dbReference type="PANTHER" id="PTHR48079:SF6">
    <property type="entry name" value="NAD(P)-BINDING DOMAIN-CONTAINING PROTEIN-RELATED"/>
    <property type="match status" value="1"/>
</dbReference>
<dbReference type="Pfam" id="PF01370">
    <property type="entry name" value="Epimerase"/>
    <property type="match status" value="1"/>
</dbReference>
<dbReference type="InterPro" id="IPR036291">
    <property type="entry name" value="NAD(P)-bd_dom_sf"/>
</dbReference>
<keyword evidence="3" id="KW-1185">Reference proteome</keyword>
<dbReference type="Proteomes" id="UP001057998">
    <property type="component" value="Chromosome 1"/>
</dbReference>
<sequence>MMKISVCGCGWLGLPLARSLVARGYEVYGTQRDPSRAAQLAEFGIRGVPLTLPLPSPQAELAPALARLLAAEILVIAVPPGRQEGSDAAFVAKVKSLSQAAQAQGCRRVIFVSTTSVYGDVTGAVDEATQPKPNTASGRAHAELEQWLRRQWQQQLVVLRLSGLIGPGRHPVKYLAGRSGIANGGDPVNLIHLDDCIAAIEAVIGRWPAQPVLHLAAPTHPSRAAYYTQMAQLSGLPLPEFQTITPGGGKWIDARQTCAWLGLTLAHPDLLQLAPELSDGRHVN</sequence>
<evidence type="ECO:0000259" key="1">
    <source>
        <dbReference type="Pfam" id="PF01370"/>
    </source>
</evidence>
<dbReference type="InterPro" id="IPR001509">
    <property type="entry name" value="Epimerase_deHydtase"/>
</dbReference>
<evidence type="ECO:0000313" key="3">
    <source>
        <dbReference type="Proteomes" id="UP001057998"/>
    </source>
</evidence>
<dbReference type="EMBL" id="CP101508">
    <property type="protein sequence ID" value="UTV28692.1"/>
    <property type="molecule type" value="Genomic_DNA"/>
</dbReference>
<name>A0ABY5GJE0_9GAMM</name>